<evidence type="ECO:0000313" key="3">
    <source>
        <dbReference type="Proteomes" id="UP000837857"/>
    </source>
</evidence>
<organism evidence="2 3">
    <name type="scientific">Iphiclides podalirius</name>
    <name type="common">scarce swallowtail</name>
    <dbReference type="NCBI Taxonomy" id="110791"/>
    <lineage>
        <taxon>Eukaryota</taxon>
        <taxon>Metazoa</taxon>
        <taxon>Ecdysozoa</taxon>
        <taxon>Arthropoda</taxon>
        <taxon>Hexapoda</taxon>
        <taxon>Insecta</taxon>
        <taxon>Pterygota</taxon>
        <taxon>Neoptera</taxon>
        <taxon>Endopterygota</taxon>
        <taxon>Lepidoptera</taxon>
        <taxon>Glossata</taxon>
        <taxon>Ditrysia</taxon>
        <taxon>Papilionoidea</taxon>
        <taxon>Papilionidae</taxon>
        <taxon>Papilioninae</taxon>
        <taxon>Iphiclides</taxon>
    </lineage>
</organism>
<evidence type="ECO:0000256" key="1">
    <source>
        <dbReference type="SAM" id="MobiDB-lite"/>
    </source>
</evidence>
<gene>
    <name evidence="2" type="ORF">IPOD504_LOCUS12804</name>
</gene>
<dbReference type="EMBL" id="OW152842">
    <property type="protein sequence ID" value="CAH2064573.1"/>
    <property type="molecule type" value="Genomic_DNA"/>
</dbReference>
<keyword evidence="3" id="KW-1185">Reference proteome</keyword>
<name>A0ABN8IQY6_9NEOP</name>
<feature type="compositionally biased region" description="Polar residues" evidence="1">
    <location>
        <begin position="114"/>
        <end position="123"/>
    </location>
</feature>
<protein>
    <submittedName>
        <fullName evidence="2">Uncharacterized protein</fullName>
    </submittedName>
</protein>
<reference evidence="2" key="1">
    <citation type="submission" date="2022-03" db="EMBL/GenBank/DDBJ databases">
        <authorList>
            <person name="Martin H S."/>
        </authorList>
    </citation>
    <scope>NUCLEOTIDE SEQUENCE</scope>
</reference>
<dbReference type="Proteomes" id="UP000837857">
    <property type="component" value="Chromosome 30"/>
</dbReference>
<accession>A0ABN8IQY6</accession>
<feature type="region of interest" description="Disordered" evidence="1">
    <location>
        <begin position="108"/>
        <end position="134"/>
    </location>
</feature>
<evidence type="ECO:0000313" key="2">
    <source>
        <dbReference type="EMBL" id="CAH2064573.1"/>
    </source>
</evidence>
<proteinExistence type="predicted"/>
<feature type="non-terminal residue" evidence="2">
    <location>
        <position position="177"/>
    </location>
</feature>
<sequence>MSEPPKKYCIFGCDALVARCTPTPFSKSRFPNPEKRRDLFTAWVLPEVFLVGQQSIPTINLNRVQQSLLTFVEIDHSYSCPRREYSQSKPLVNITNIPGTSLCKVSLGGPTKRQMPSSSTTSNKENHDDLKSSNNFGADKMFKYLQKTSQTWCARKARKMQSEIRTLHQQVKFQVTS</sequence>